<comment type="caution">
    <text evidence="1">The sequence shown here is derived from an EMBL/GenBank/DDBJ whole genome shotgun (WGS) entry which is preliminary data.</text>
</comment>
<proteinExistence type="predicted"/>
<name>A0AAV0XFH0_9HEMI</name>
<reference evidence="1 2" key="1">
    <citation type="submission" date="2023-01" db="EMBL/GenBank/DDBJ databases">
        <authorList>
            <person name="Whitehead M."/>
        </authorList>
    </citation>
    <scope>NUCLEOTIDE SEQUENCE [LARGE SCALE GENOMIC DNA]</scope>
</reference>
<evidence type="ECO:0000313" key="1">
    <source>
        <dbReference type="EMBL" id="CAI6367205.1"/>
    </source>
</evidence>
<gene>
    <name evidence="1" type="ORF">MEUPH1_LOCUS21703</name>
</gene>
<accession>A0AAV0XFH0</accession>
<keyword evidence="2" id="KW-1185">Reference proteome</keyword>
<protein>
    <submittedName>
        <fullName evidence="1">Uncharacterized protein</fullName>
    </submittedName>
</protein>
<dbReference type="EMBL" id="CARXXK010000004">
    <property type="protein sequence ID" value="CAI6367205.1"/>
    <property type="molecule type" value="Genomic_DNA"/>
</dbReference>
<organism evidence="1 2">
    <name type="scientific">Macrosiphum euphorbiae</name>
    <name type="common">potato aphid</name>
    <dbReference type="NCBI Taxonomy" id="13131"/>
    <lineage>
        <taxon>Eukaryota</taxon>
        <taxon>Metazoa</taxon>
        <taxon>Ecdysozoa</taxon>
        <taxon>Arthropoda</taxon>
        <taxon>Hexapoda</taxon>
        <taxon>Insecta</taxon>
        <taxon>Pterygota</taxon>
        <taxon>Neoptera</taxon>
        <taxon>Paraneoptera</taxon>
        <taxon>Hemiptera</taxon>
        <taxon>Sternorrhyncha</taxon>
        <taxon>Aphidomorpha</taxon>
        <taxon>Aphidoidea</taxon>
        <taxon>Aphididae</taxon>
        <taxon>Macrosiphini</taxon>
        <taxon>Macrosiphum</taxon>
    </lineage>
</organism>
<sequence length="127" mass="14598">MCKTKVKKNISYLDRIAPLIKDVKVDNELINSMMVKQSDEIVNIKLPFDNEVCSDYWTINHYKIKNIQNLIATDRWKEAECSVKVSITDLAKDQGLANDLSNIIQTIFTRFMSDPNKKIGCIKKSKS</sequence>
<evidence type="ECO:0000313" key="2">
    <source>
        <dbReference type="Proteomes" id="UP001160148"/>
    </source>
</evidence>
<dbReference type="Proteomes" id="UP001160148">
    <property type="component" value="Unassembled WGS sequence"/>
</dbReference>
<dbReference type="AlphaFoldDB" id="A0AAV0XFH0"/>